<dbReference type="PANTHER" id="PTHR14971:SF2">
    <property type="entry name" value="VESICULAR, OVEREXPRESSED IN CANCER, PROSURVIVAL PROTEIN 1"/>
    <property type="match status" value="1"/>
</dbReference>
<evidence type="ECO:0000256" key="10">
    <source>
        <dbReference type="ARBA" id="ARBA00023163"/>
    </source>
</evidence>
<evidence type="ECO:0000313" key="20">
    <source>
        <dbReference type="EMBL" id="GFS07723.1"/>
    </source>
</evidence>
<keyword evidence="12" id="KW-0968">Cytoplasmic vesicle</keyword>
<evidence type="ECO:0000256" key="13">
    <source>
        <dbReference type="ARBA" id="ARBA00035628"/>
    </source>
</evidence>
<evidence type="ECO:0000256" key="7">
    <source>
        <dbReference type="ARBA" id="ARBA00022989"/>
    </source>
</evidence>
<dbReference type="GO" id="GO:0005765">
    <property type="term" value="C:lysosomal membrane"/>
    <property type="evidence" value="ECO:0007669"/>
    <property type="project" value="UniProtKB-SubCell"/>
</dbReference>
<feature type="compositionally biased region" description="Basic and acidic residues" evidence="17">
    <location>
        <begin position="252"/>
        <end position="261"/>
    </location>
</feature>
<keyword evidence="9 18" id="KW-0472">Membrane</keyword>
<dbReference type="AlphaFoldDB" id="A0AAV4IBS9"/>
<reference evidence="20 21" key="1">
    <citation type="journal article" date="2021" name="Elife">
        <title>Chloroplast acquisition without the gene transfer in kleptoplastic sea slugs, Plakobranchus ocellatus.</title>
        <authorList>
            <person name="Maeda T."/>
            <person name="Takahashi S."/>
            <person name="Yoshida T."/>
            <person name="Shimamura S."/>
            <person name="Takaki Y."/>
            <person name="Nagai Y."/>
            <person name="Toyoda A."/>
            <person name="Suzuki Y."/>
            <person name="Arimoto A."/>
            <person name="Ishii H."/>
            <person name="Satoh N."/>
            <person name="Nishiyama T."/>
            <person name="Hasebe M."/>
            <person name="Maruyama T."/>
            <person name="Minagawa J."/>
            <person name="Obokata J."/>
            <person name="Shigenobu S."/>
        </authorList>
    </citation>
    <scope>NUCLEOTIDE SEQUENCE [LARGE SCALE GENOMIC DNA]</scope>
</reference>
<evidence type="ECO:0000256" key="9">
    <source>
        <dbReference type="ARBA" id="ARBA00023136"/>
    </source>
</evidence>
<feature type="region of interest" description="Disordered" evidence="17">
    <location>
        <begin position="90"/>
        <end position="116"/>
    </location>
</feature>
<comment type="subcellular location">
    <subcellularLocation>
        <location evidence="1">Cytoplasmic vesicle membrane</location>
    </subcellularLocation>
    <subcellularLocation>
        <location evidence="16">Endomembrane system</location>
        <topology evidence="16">Single-pass type I membrane protein</topology>
    </subcellularLocation>
    <subcellularLocation>
        <location evidence="13">Late endosome membrane</location>
        <topology evidence="13">Single-pass membrane protein</topology>
    </subcellularLocation>
    <subcellularLocation>
        <location evidence="2">Lysosome membrane</location>
    </subcellularLocation>
</comment>
<evidence type="ECO:0000256" key="19">
    <source>
        <dbReference type="SAM" id="SignalP"/>
    </source>
</evidence>
<feature type="transmembrane region" description="Helical" evidence="18">
    <location>
        <begin position="59"/>
        <end position="79"/>
    </location>
</feature>
<feature type="region of interest" description="Disordered" evidence="17">
    <location>
        <begin position="182"/>
        <end position="274"/>
    </location>
</feature>
<evidence type="ECO:0000256" key="11">
    <source>
        <dbReference type="ARBA" id="ARBA00023228"/>
    </source>
</evidence>
<evidence type="ECO:0000256" key="3">
    <source>
        <dbReference type="ARBA" id="ARBA00006655"/>
    </source>
</evidence>
<evidence type="ECO:0000256" key="16">
    <source>
        <dbReference type="ARBA" id="ARBA00046288"/>
    </source>
</evidence>
<feature type="compositionally biased region" description="Polar residues" evidence="17">
    <location>
        <begin position="90"/>
        <end position="106"/>
    </location>
</feature>
<evidence type="ECO:0000256" key="15">
    <source>
        <dbReference type="ARBA" id="ARBA00035715"/>
    </source>
</evidence>
<name>A0AAV4IBS9_9GAST</name>
<feature type="signal peptide" evidence="19">
    <location>
        <begin position="1"/>
        <end position="18"/>
    </location>
</feature>
<dbReference type="GO" id="GO:0031902">
    <property type="term" value="C:late endosome membrane"/>
    <property type="evidence" value="ECO:0007669"/>
    <property type="project" value="UniProtKB-SubCell"/>
</dbReference>
<accession>A0AAV4IBS9</accession>
<gene>
    <name evidence="20" type="ORF">ElyMa_001256500</name>
</gene>
<feature type="chain" id="PRO_5043315770" description="WW domain binding protein VOPP1" evidence="19">
    <location>
        <begin position="19"/>
        <end position="274"/>
    </location>
</feature>
<keyword evidence="5 19" id="KW-0732">Signal</keyword>
<keyword evidence="8" id="KW-0805">Transcription regulation</keyword>
<dbReference type="InterPro" id="IPR026229">
    <property type="entry name" value="VOPP1"/>
</dbReference>
<dbReference type="PANTHER" id="PTHR14971">
    <property type="entry name" value="VESICULAR, OVEREXPRESSED IN CANCER, PROSURVIVAL PROTEIN 1"/>
    <property type="match status" value="1"/>
</dbReference>
<keyword evidence="7 18" id="KW-1133">Transmembrane helix</keyword>
<feature type="compositionally biased region" description="Polar residues" evidence="17">
    <location>
        <begin position="236"/>
        <end position="251"/>
    </location>
</feature>
<evidence type="ECO:0000256" key="1">
    <source>
        <dbReference type="ARBA" id="ARBA00004156"/>
    </source>
</evidence>
<proteinExistence type="inferred from homology"/>
<evidence type="ECO:0000256" key="17">
    <source>
        <dbReference type="SAM" id="MobiDB-lite"/>
    </source>
</evidence>
<evidence type="ECO:0000256" key="5">
    <source>
        <dbReference type="ARBA" id="ARBA00022729"/>
    </source>
</evidence>
<keyword evidence="4 18" id="KW-0812">Transmembrane</keyword>
<keyword evidence="10" id="KW-0804">Transcription</keyword>
<evidence type="ECO:0000313" key="21">
    <source>
        <dbReference type="Proteomes" id="UP000762676"/>
    </source>
</evidence>
<keyword evidence="11" id="KW-0458">Lysosome</keyword>
<protein>
    <recommendedName>
        <fullName evidence="14">WW domain binding protein VOPP1</fullName>
    </recommendedName>
    <alternativeName>
        <fullName evidence="15">Vesicular, overexpressed in cancer, prosurvival protein 1</fullName>
    </alternativeName>
</protein>
<evidence type="ECO:0000256" key="6">
    <source>
        <dbReference type="ARBA" id="ARBA00022753"/>
    </source>
</evidence>
<evidence type="ECO:0000256" key="4">
    <source>
        <dbReference type="ARBA" id="ARBA00022692"/>
    </source>
</evidence>
<dbReference type="EMBL" id="BMAT01002476">
    <property type="protein sequence ID" value="GFS07723.1"/>
    <property type="molecule type" value="Genomic_DNA"/>
</dbReference>
<comment type="similarity">
    <text evidence="3">Belongs to the VOPP1/ECOP family.</text>
</comment>
<evidence type="ECO:0000256" key="14">
    <source>
        <dbReference type="ARBA" id="ARBA00035708"/>
    </source>
</evidence>
<keyword evidence="21" id="KW-1185">Reference proteome</keyword>
<evidence type="ECO:0000256" key="18">
    <source>
        <dbReference type="SAM" id="Phobius"/>
    </source>
</evidence>
<comment type="caution">
    <text evidence="20">The sequence shown here is derived from an EMBL/GenBank/DDBJ whole genome shotgun (WGS) entry which is preliminary data.</text>
</comment>
<sequence>MSTLVILGFLSLLSEVFAEHCMDDTYCHSPSKCCETKRGCCYDSLMQSKHFRLQVWNMWYFWFLVIFMMMSCFGGCGYYRRRRLAMLSRSPVSSPTGHSPSISPSQPGDGRSRGQERHNRQYNLFAYSGSSNVGMYPIPQYHQPTMVASMPPAYNEVVNQPSLYPVNGKSVLPPYEEQDKTVNNQLMPSGGASVWPVGDSSLPPPYTEFAADHNPDPPLPHQQRDVSEFRAALSGPSPSQGTDHTASTTNQDQERSAESHPSHGSGETGTNPGQ</sequence>
<evidence type="ECO:0000256" key="12">
    <source>
        <dbReference type="ARBA" id="ARBA00023329"/>
    </source>
</evidence>
<evidence type="ECO:0000256" key="8">
    <source>
        <dbReference type="ARBA" id="ARBA00023015"/>
    </source>
</evidence>
<keyword evidence="6" id="KW-0967">Endosome</keyword>
<organism evidence="20 21">
    <name type="scientific">Elysia marginata</name>
    <dbReference type="NCBI Taxonomy" id="1093978"/>
    <lineage>
        <taxon>Eukaryota</taxon>
        <taxon>Metazoa</taxon>
        <taxon>Spiralia</taxon>
        <taxon>Lophotrochozoa</taxon>
        <taxon>Mollusca</taxon>
        <taxon>Gastropoda</taxon>
        <taxon>Heterobranchia</taxon>
        <taxon>Euthyneura</taxon>
        <taxon>Panpulmonata</taxon>
        <taxon>Sacoglossa</taxon>
        <taxon>Placobranchoidea</taxon>
        <taxon>Plakobranchidae</taxon>
        <taxon>Elysia</taxon>
    </lineage>
</organism>
<evidence type="ECO:0000256" key="2">
    <source>
        <dbReference type="ARBA" id="ARBA00004656"/>
    </source>
</evidence>
<dbReference type="Proteomes" id="UP000762676">
    <property type="component" value="Unassembled WGS sequence"/>
</dbReference>